<name>A0A8E0VRG5_9TREM</name>
<feature type="compositionally biased region" description="Basic and acidic residues" evidence="1">
    <location>
        <begin position="9"/>
        <end position="19"/>
    </location>
</feature>
<reference evidence="2" key="1">
    <citation type="submission" date="2019-05" db="EMBL/GenBank/DDBJ databases">
        <title>Annotation for the trematode Fasciolopsis buski.</title>
        <authorList>
            <person name="Choi Y.-J."/>
        </authorList>
    </citation>
    <scope>NUCLEOTIDE SEQUENCE</scope>
    <source>
        <strain evidence="2">HT</strain>
        <tissue evidence="2">Whole worm</tissue>
    </source>
</reference>
<comment type="caution">
    <text evidence="2">The sequence shown here is derived from an EMBL/GenBank/DDBJ whole genome shotgun (WGS) entry which is preliminary data.</text>
</comment>
<protein>
    <submittedName>
        <fullName evidence="2">Uncharacterized protein</fullName>
    </submittedName>
</protein>
<gene>
    <name evidence="2" type="ORF">FBUS_02405</name>
</gene>
<dbReference type="AlphaFoldDB" id="A0A8E0VRG5"/>
<feature type="compositionally biased region" description="Acidic residues" evidence="1">
    <location>
        <begin position="20"/>
        <end position="38"/>
    </location>
</feature>
<evidence type="ECO:0000256" key="1">
    <source>
        <dbReference type="SAM" id="MobiDB-lite"/>
    </source>
</evidence>
<sequence>MPNEGTVDFNRDDGVNAEKDEGEVDDDDKDEEEDESDDSLQAGGSHSGRPAHQRCSPDPIKHPGRRITTPLGPPRVTAAPRHWPLHLHLRSRLYLEQLKSSAFLSPDPETHQSDSAEKAVLATTTEYHMYSLYCPLENCVLFGGLDETD</sequence>
<dbReference type="Proteomes" id="UP000728185">
    <property type="component" value="Unassembled WGS sequence"/>
</dbReference>
<evidence type="ECO:0000313" key="3">
    <source>
        <dbReference type="Proteomes" id="UP000728185"/>
    </source>
</evidence>
<dbReference type="EMBL" id="LUCM01000778">
    <property type="protein sequence ID" value="KAA0200029.1"/>
    <property type="molecule type" value="Genomic_DNA"/>
</dbReference>
<proteinExistence type="predicted"/>
<keyword evidence="3" id="KW-1185">Reference proteome</keyword>
<organism evidence="2 3">
    <name type="scientific">Fasciolopsis buskii</name>
    <dbReference type="NCBI Taxonomy" id="27845"/>
    <lineage>
        <taxon>Eukaryota</taxon>
        <taxon>Metazoa</taxon>
        <taxon>Spiralia</taxon>
        <taxon>Lophotrochozoa</taxon>
        <taxon>Platyhelminthes</taxon>
        <taxon>Trematoda</taxon>
        <taxon>Digenea</taxon>
        <taxon>Plagiorchiida</taxon>
        <taxon>Echinostomata</taxon>
        <taxon>Echinostomatoidea</taxon>
        <taxon>Fasciolidae</taxon>
        <taxon>Fasciolopsis</taxon>
    </lineage>
</organism>
<evidence type="ECO:0000313" key="2">
    <source>
        <dbReference type="EMBL" id="KAA0200029.1"/>
    </source>
</evidence>
<feature type="region of interest" description="Disordered" evidence="1">
    <location>
        <begin position="1"/>
        <end position="79"/>
    </location>
</feature>
<accession>A0A8E0VRG5</accession>